<dbReference type="Gene3D" id="3.30.420.10">
    <property type="entry name" value="Ribonuclease H-like superfamily/Ribonuclease H"/>
    <property type="match status" value="1"/>
</dbReference>
<dbReference type="GO" id="GO:0003676">
    <property type="term" value="F:nucleic acid binding"/>
    <property type="evidence" value="ECO:0007669"/>
    <property type="project" value="InterPro"/>
</dbReference>
<comment type="caution">
    <text evidence="2">The sequence shown here is derived from an EMBL/GenBank/DDBJ whole genome shotgun (WGS) entry which is preliminary data.</text>
</comment>
<dbReference type="InterPro" id="IPR012337">
    <property type="entry name" value="RNaseH-like_sf"/>
</dbReference>
<dbReference type="Pfam" id="PF00075">
    <property type="entry name" value="RNase_H"/>
    <property type="match status" value="1"/>
</dbReference>
<dbReference type="GO" id="GO:0004523">
    <property type="term" value="F:RNA-DNA hybrid ribonuclease activity"/>
    <property type="evidence" value="ECO:0007669"/>
    <property type="project" value="InterPro"/>
</dbReference>
<accession>A0AAV4VB81</accession>
<sequence length="363" mass="41462">MANAFNSVDWSLLRSKISTLDVPDYLKTIFVEFLAGQDGCDRIKTFHLHILKKEVNIQDQLYSFLDVESKSPFHPPWKRFKINWSVFNNEVRGFVIYTDGSKFTNNTGCALVVFIDGLEAEHILCRLNPEASVFMAELKAIELAVNLIVSRGITDATIVSDSRSALLALGNPLNNSSHILKIKLLIQNFDHEIKFMWTRAHVGTIGNETADAYAKMSTNKENIDCRLALDRKFLNQLLLKDILLKWQANWTSSIKGREVFELCPVVHLKGLHGNFFINQLITGHGALAKHQNRFFHKSDVCACGKAVEDRSHVILHCERWQDIRKTHFSQCSLLQLFCTKRVRIGLEAIMRKKLEDVLQDLPQ</sequence>
<dbReference type="InterPro" id="IPR036397">
    <property type="entry name" value="RNaseH_sf"/>
</dbReference>
<dbReference type="SUPFAM" id="SSF53098">
    <property type="entry name" value="Ribonuclease H-like"/>
    <property type="match status" value="1"/>
</dbReference>
<name>A0AAV4VB81_CAEEX</name>
<dbReference type="EMBL" id="BPLR01014252">
    <property type="protein sequence ID" value="GIY67525.1"/>
    <property type="molecule type" value="Genomic_DNA"/>
</dbReference>
<dbReference type="PROSITE" id="PS50879">
    <property type="entry name" value="RNASE_H_1"/>
    <property type="match status" value="1"/>
</dbReference>
<reference evidence="2 3" key="1">
    <citation type="submission" date="2021-06" db="EMBL/GenBank/DDBJ databases">
        <title>Caerostris extrusa draft genome.</title>
        <authorList>
            <person name="Kono N."/>
            <person name="Arakawa K."/>
        </authorList>
    </citation>
    <scope>NUCLEOTIDE SEQUENCE [LARGE SCALE GENOMIC DNA]</scope>
</reference>
<gene>
    <name evidence="2" type="primary">R1A1-elementORF2_432</name>
    <name evidence="2" type="ORF">CEXT_526901</name>
</gene>
<evidence type="ECO:0000313" key="2">
    <source>
        <dbReference type="EMBL" id="GIY67525.1"/>
    </source>
</evidence>
<evidence type="ECO:0000313" key="3">
    <source>
        <dbReference type="Proteomes" id="UP001054945"/>
    </source>
</evidence>
<feature type="domain" description="RNase H type-1" evidence="1">
    <location>
        <begin position="90"/>
        <end position="219"/>
    </location>
</feature>
<dbReference type="CDD" id="cd09276">
    <property type="entry name" value="Rnase_HI_RT_non_LTR"/>
    <property type="match status" value="1"/>
</dbReference>
<keyword evidence="3" id="KW-1185">Reference proteome</keyword>
<protein>
    <recommendedName>
        <fullName evidence="1">RNase H type-1 domain-containing protein</fullName>
    </recommendedName>
</protein>
<proteinExistence type="predicted"/>
<dbReference type="AlphaFoldDB" id="A0AAV4VB81"/>
<evidence type="ECO:0000259" key="1">
    <source>
        <dbReference type="PROSITE" id="PS50879"/>
    </source>
</evidence>
<organism evidence="2 3">
    <name type="scientific">Caerostris extrusa</name>
    <name type="common">Bark spider</name>
    <name type="synonym">Caerostris bankana</name>
    <dbReference type="NCBI Taxonomy" id="172846"/>
    <lineage>
        <taxon>Eukaryota</taxon>
        <taxon>Metazoa</taxon>
        <taxon>Ecdysozoa</taxon>
        <taxon>Arthropoda</taxon>
        <taxon>Chelicerata</taxon>
        <taxon>Arachnida</taxon>
        <taxon>Araneae</taxon>
        <taxon>Araneomorphae</taxon>
        <taxon>Entelegynae</taxon>
        <taxon>Araneoidea</taxon>
        <taxon>Araneidae</taxon>
        <taxon>Caerostris</taxon>
    </lineage>
</organism>
<dbReference type="Proteomes" id="UP001054945">
    <property type="component" value="Unassembled WGS sequence"/>
</dbReference>
<dbReference type="InterPro" id="IPR002156">
    <property type="entry name" value="RNaseH_domain"/>
</dbReference>